<evidence type="ECO:0000259" key="5">
    <source>
        <dbReference type="PROSITE" id="PS50931"/>
    </source>
</evidence>
<proteinExistence type="inferred from homology"/>
<protein>
    <recommendedName>
        <fullName evidence="5">HTH lysR-type domain-containing protein</fullName>
    </recommendedName>
</protein>
<dbReference type="InterPro" id="IPR036390">
    <property type="entry name" value="WH_DNA-bd_sf"/>
</dbReference>
<dbReference type="HOGENOM" id="CLU_039613_37_1_6"/>
<dbReference type="PANTHER" id="PTHR30537">
    <property type="entry name" value="HTH-TYPE TRANSCRIPTIONAL REGULATOR"/>
    <property type="match status" value="1"/>
</dbReference>
<evidence type="ECO:0000256" key="2">
    <source>
        <dbReference type="ARBA" id="ARBA00023015"/>
    </source>
</evidence>
<keyword evidence="7" id="KW-1185">Reference proteome</keyword>
<evidence type="ECO:0000313" key="6">
    <source>
        <dbReference type="EMBL" id="ABV13544.1"/>
    </source>
</evidence>
<dbReference type="GO" id="GO:0003700">
    <property type="term" value="F:DNA-binding transcription factor activity"/>
    <property type="evidence" value="ECO:0007669"/>
    <property type="project" value="InterPro"/>
</dbReference>
<reference evidence="6 7" key="1">
    <citation type="submission" date="2007-08" db="EMBL/GenBank/DDBJ databases">
        <authorList>
            <consortium name="The Citrobacter koseri Genome Sequencing Project"/>
            <person name="McClelland M."/>
            <person name="Sanderson E.K."/>
            <person name="Porwollik S."/>
            <person name="Spieth J."/>
            <person name="Clifton W.S."/>
            <person name="Latreille P."/>
            <person name="Courtney L."/>
            <person name="Wang C."/>
            <person name="Pepin K."/>
            <person name="Bhonagiri V."/>
            <person name="Nash W."/>
            <person name="Johnson M."/>
            <person name="Thiruvilangam P."/>
            <person name="Wilson R."/>
        </authorList>
    </citation>
    <scope>NUCLEOTIDE SEQUENCE [LARGE SCALE GENOMIC DNA]</scope>
    <source>
        <strain evidence="7">ATCC BAA-895 / CDC 4225-83 / SGSC4696</strain>
    </source>
</reference>
<dbReference type="GO" id="GO:0006351">
    <property type="term" value="P:DNA-templated transcription"/>
    <property type="evidence" value="ECO:0007669"/>
    <property type="project" value="TreeGrafter"/>
</dbReference>
<keyword evidence="4" id="KW-0804">Transcription</keyword>
<dbReference type="PRINTS" id="PR00039">
    <property type="entry name" value="HTHLYSR"/>
</dbReference>
<dbReference type="PANTHER" id="PTHR30537:SF26">
    <property type="entry name" value="GLYCINE CLEAVAGE SYSTEM TRANSCRIPTIONAL ACTIVATOR"/>
    <property type="match status" value="1"/>
</dbReference>
<dbReference type="Proteomes" id="UP000008148">
    <property type="component" value="Chromosome"/>
</dbReference>
<sequence>MEDVMRGKIPKTELLVTFEVVARHESYTRAAEELALTQSAVFRQVNALEDFLHTSLFNHAKKRIFLNAAGKHYLSIVKETLNKLERDTNTIMTWQPTVQVIELAVNPTFSTHWLIPNLREFNKINPDIIVNIHSLANIGDFLNREYDAAIMREDFCSPWSEVEYLFEEEILPVCSGSLLPQPNQKLTVEELLNEFPLLHQSTRIKGWQEWFALSDINSPLVNKGPRFDLLSMLIAAVRSNLGVALLPRFAIQHDLDNGEMVIPCDVPMRTGNRFIMTWREEKAESRYLQIFRDWLLQKSVISAVER</sequence>
<evidence type="ECO:0000256" key="3">
    <source>
        <dbReference type="ARBA" id="ARBA00023125"/>
    </source>
</evidence>
<dbReference type="Pfam" id="PF03466">
    <property type="entry name" value="LysR_substrate"/>
    <property type="match status" value="1"/>
</dbReference>
<dbReference type="Gene3D" id="3.40.190.10">
    <property type="entry name" value="Periplasmic binding protein-like II"/>
    <property type="match status" value="2"/>
</dbReference>
<accession>A8AJ81</accession>
<dbReference type="GO" id="GO:0043565">
    <property type="term" value="F:sequence-specific DNA binding"/>
    <property type="evidence" value="ECO:0007669"/>
    <property type="project" value="TreeGrafter"/>
</dbReference>
<evidence type="ECO:0000313" key="7">
    <source>
        <dbReference type="Proteomes" id="UP000008148"/>
    </source>
</evidence>
<dbReference type="PROSITE" id="PS50931">
    <property type="entry name" value="HTH_LYSR"/>
    <property type="match status" value="1"/>
</dbReference>
<dbReference type="InterPro" id="IPR005119">
    <property type="entry name" value="LysR_subst-bd"/>
</dbReference>
<gene>
    <name evidence="6" type="ordered locus">CKO_02427</name>
</gene>
<comment type="similarity">
    <text evidence="1">Belongs to the LysR transcriptional regulatory family.</text>
</comment>
<feature type="domain" description="HTH lysR-type" evidence="5">
    <location>
        <begin position="10"/>
        <end position="67"/>
    </location>
</feature>
<dbReference type="AlphaFoldDB" id="A8AJ81"/>
<evidence type="ECO:0000256" key="4">
    <source>
        <dbReference type="ARBA" id="ARBA00023163"/>
    </source>
</evidence>
<keyword evidence="2" id="KW-0805">Transcription regulation</keyword>
<dbReference type="EMBL" id="CP000822">
    <property type="protein sequence ID" value="ABV13544.1"/>
    <property type="molecule type" value="Genomic_DNA"/>
</dbReference>
<dbReference type="SUPFAM" id="SSF53850">
    <property type="entry name" value="Periplasmic binding protein-like II"/>
    <property type="match status" value="1"/>
</dbReference>
<evidence type="ECO:0000256" key="1">
    <source>
        <dbReference type="ARBA" id="ARBA00009437"/>
    </source>
</evidence>
<dbReference type="InterPro" id="IPR000847">
    <property type="entry name" value="LysR_HTH_N"/>
</dbReference>
<dbReference type="Pfam" id="PF00126">
    <property type="entry name" value="HTH_1"/>
    <property type="match status" value="1"/>
</dbReference>
<dbReference type="InterPro" id="IPR036388">
    <property type="entry name" value="WH-like_DNA-bd_sf"/>
</dbReference>
<keyword evidence="3" id="KW-0238">DNA-binding</keyword>
<dbReference type="KEGG" id="cko:CKO_02427"/>
<dbReference type="STRING" id="290338.CKO_02427"/>
<dbReference type="Gene3D" id="1.10.10.10">
    <property type="entry name" value="Winged helix-like DNA-binding domain superfamily/Winged helix DNA-binding domain"/>
    <property type="match status" value="1"/>
</dbReference>
<dbReference type="InterPro" id="IPR058163">
    <property type="entry name" value="LysR-type_TF_proteobact-type"/>
</dbReference>
<name>A8AJ81_CITK8</name>
<dbReference type="SUPFAM" id="SSF46785">
    <property type="entry name" value="Winged helix' DNA-binding domain"/>
    <property type="match status" value="1"/>
</dbReference>
<organism evidence="6 7">
    <name type="scientific">Citrobacter koseri (strain ATCC BAA-895 / CDC 4225-83 / SGSC4696)</name>
    <dbReference type="NCBI Taxonomy" id="290338"/>
    <lineage>
        <taxon>Bacteria</taxon>
        <taxon>Pseudomonadati</taxon>
        <taxon>Pseudomonadota</taxon>
        <taxon>Gammaproteobacteria</taxon>
        <taxon>Enterobacterales</taxon>
        <taxon>Enterobacteriaceae</taxon>
        <taxon>Citrobacter</taxon>
    </lineage>
</organism>